<evidence type="ECO:0000313" key="1">
    <source>
        <dbReference type="EMBL" id="AJO21284.1"/>
    </source>
</evidence>
<dbReference type="EMBL" id="CP010525">
    <property type="protein sequence ID" value="AJO21284.1"/>
    <property type="molecule type" value="Genomic_DNA"/>
</dbReference>
<keyword evidence="2" id="KW-1185">Reference proteome</keyword>
<organism evidence="1 2">
    <name type="scientific">Heyndrickxia coagulans</name>
    <name type="common">Weizmannia coagulans</name>
    <dbReference type="NCBI Taxonomy" id="1398"/>
    <lineage>
        <taxon>Bacteria</taxon>
        <taxon>Bacillati</taxon>
        <taxon>Bacillota</taxon>
        <taxon>Bacilli</taxon>
        <taxon>Bacillales</taxon>
        <taxon>Bacillaceae</taxon>
        <taxon>Heyndrickxia</taxon>
    </lineage>
</organism>
<gene>
    <name evidence="1" type="ORF">SB48_HM08orf00752</name>
</gene>
<sequence>MLLPSPLLSRYNSNKFTQEEEIFMITGEMNYKLLNGD</sequence>
<dbReference type="Proteomes" id="UP000032024">
    <property type="component" value="Chromosome"/>
</dbReference>
<protein>
    <submittedName>
        <fullName evidence="1">Uncharacterized protein</fullName>
    </submittedName>
</protein>
<name>A0AAN0WAP6_HEYCO</name>
<proteinExistence type="predicted"/>
<dbReference type="AlphaFoldDB" id="A0AAN0WAP6"/>
<accession>A0AAN0WAP6</accession>
<evidence type="ECO:0000313" key="2">
    <source>
        <dbReference type="Proteomes" id="UP000032024"/>
    </source>
</evidence>
<reference evidence="2" key="1">
    <citation type="submission" date="2015-01" db="EMBL/GenBank/DDBJ databases">
        <title>Comparative genome analysis of Bacillus coagulans HM-08, Clostridium butyricum HM-68, Bacillus subtilis HM-66 and Bacillus paralicheniformis BL-09.</title>
        <authorList>
            <person name="Zhang H."/>
        </authorList>
    </citation>
    <scope>NUCLEOTIDE SEQUENCE [LARGE SCALE GENOMIC DNA]</scope>
    <source>
        <strain evidence="2">HM-08</strain>
    </source>
</reference>